<dbReference type="EMBL" id="AP022575">
    <property type="protein sequence ID" value="BBX74167.1"/>
    <property type="molecule type" value="Genomic_DNA"/>
</dbReference>
<keyword evidence="3" id="KW-1185">Reference proteome</keyword>
<dbReference type="InterPro" id="IPR036779">
    <property type="entry name" value="LysM_dom_sf"/>
</dbReference>
<reference evidence="2 3" key="1">
    <citation type="journal article" date="2019" name="Emerg. Microbes Infect.">
        <title>Comprehensive subspecies identification of 175 nontuberculous mycobacteria species based on 7547 genomic profiles.</title>
        <authorList>
            <person name="Matsumoto Y."/>
            <person name="Kinjo T."/>
            <person name="Motooka D."/>
            <person name="Nabeya D."/>
            <person name="Jung N."/>
            <person name="Uechi K."/>
            <person name="Horii T."/>
            <person name="Iida T."/>
            <person name="Fujita J."/>
            <person name="Nakamura S."/>
        </authorList>
    </citation>
    <scope>NUCLEOTIDE SEQUENCE [LARGE SCALE GENOMIC DNA]</scope>
    <source>
        <strain evidence="2 3">JCM 14233</strain>
    </source>
</reference>
<feature type="domain" description="LysM" evidence="1">
    <location>
        <begin position="59"/>
        <end position="106"/>
    </location>
</feature>
<evidence type="ECO:0000259" key="1">
    <source>
        <dbReference type="Pfam" id="PF01476"/>
    </source>
</evidence>
<dbReference type="Proteomes" id="UP000467236">
    <property type="component" value="Chromosome"/>
</dbReference>
<sequence>MSAGCHRRHPVSALTTLGLALLAALITLWLGLVSHLGAVIDGGSSDSFTGLPDRLAVVRVDAGESLQDVAARVAPEAPVGRVAERIRELNALDSTTLVAGQTLIAPVG</sequence>
<organism evidence="2 3">
    <name type="scientific">Mycobacterium shinjukuense</name>
    <dbReference type="NCBI Taxonomy" id="398694"/>
    <lineage>
        <taxon>Bacteria</taxon>
        <taxon>Bacillati</taxon>
        <taxon>Actinomycetota</taxon>
        <taxon>Actinomycetes</taxon>
        <taxon>Mycobacteriales</taxon>
        <taxon>Mycobacteriaceae</taxon>
        <taxon>Mycobacterium</taxon>
    </lineage>
</organism>
<gene>
    <name evidence="2" type="ORF">MSHI_20730</name>
</gene>
<evidence type="ECO:0000313" key="3">
    <source>
        <dbReference type="Proteomes" id="UP000467236"/>
    </source>
</evidence>
<dbReference type="InterPro" id="IPR018392">
    <property type="entry name" value="LysM"/>
</dbReference>
<dbReference type="KEGG" id="mshj:MSHI_20730"/>
<dbReference type="Gene3D" id="3.10.350.10">
    <property type="entry name" value="LysM domain"/>
    <property type="match status" value="1"/>
</dbReference>
<name>A0A7I7MQT3_9MYCO</name>
<evidence type="ECO:0000313" key="2">
    <source>
        <dbReference type="EMBL" id="BBX74167.1"/>
    </source>
</evidence>
<accession>A0A7I7MQT3</accession>
<dbReference type="AlphaFoldDB" id="A0A7I7MQT3"/>
<proteinExistence type="predicted"/>
<dbReference type="Pfam" id="PF01476">
    <property type="entry name" value="LysM"/>
    <property type="match status" value="1"/>
</dbReference>
<protein>
    <recommendedName>
        <fullName evidence="1">LysM domain-containing protein</fullName>
    </recommendedName>
</protein>